<comment type="caution">
    <text evidence="2">The sequence shown here is derived from an EMBL/GenBank/DDBJ whole genome shotgun (WGS) entry which is preliminary data.</text>
</comment>
<sequence length="206" mass="21357">MASLVIDTCLKALTLGVRLEDGTTVSVSDRIGIGHAERIGPAFRHVLFEARIEPEAIKRIGVTVGPGSFMGQRVGISFAKGLALGSGAETVGVTTLEAIAATAGFPVAVSVDARRGEAYVQAFGADGTPEDELRLIPYTEALAWLSGRDRVAGNGAAACGFEGDVLPIETPLAEAMLDLIETLPSGAIQTLYLRDADAKPPSKPAL</sequence>
<reference evidence="2 3" key="1">
    <citation type="submission" date="2020-05" db="EMBL/GenBank/DDBJ databases">
        <title>Parvularcula mediterraneae sp. nov., isolated from polypropylene straw from shallow seawater of the seashore of Laganas in Zakynthos island, Greece.</title>
        <authorList>
            <person name="Szabo I."/>
            <person name="Al-Omari J."/>
            <person name="Rado J."/>
            <person name="Szerdahelyi G.S."/>
        </authorList>
    </citation>
    <scope>NUCLEOTIDE SEQUENCE [LARGE SCALE GENOMIC DNA]</scope>
    <source>
        <strain evidence="2 3">ZS-1/3</strain>
    </source>
</reference>
<feature type="domain" description="Gcp-like" evidence="1">
    <location>
        <begin position="35"/>
        <end position="121"/>
    </location>
</feature>
<accession>A0A7Y3W513</accession>
<proteinExistence type="predicted"/>
<dbReference type="GO" id="GO:0002949">
    <property type="term" value="P:tRNA threonylcarbamoyladenosine modification"/>
    <property type="evidence" value="ECO:0007669"/>
    <property type="project" value="InterPro"/>
</dbReference>
<dbReference type="EMBL" id="JABFCX010000002">
    <property type="protein sequence ID" value="NNU15756.1"/>
    <property type="molecule type" value="Genomic_DNA"/>
</dbReference>
<keyword evidence="3" id="KW-1185">Reference proteome</keyword>
<dbReference type="Pfam" id="PF00814">
    <property type="entry name" value="TsaD"/>
    <property type="match status" value="1"/>
</dbReference>
<dbReference type="AlphaFoldDB" id="A0A7Y3W513"/>
<dbReference type="GO" id="GO:0016740">
    <property type="term" value="F:transferase activity"/>
    <property type="evidence" value="ECO:0007669"/>
    <property type="project" value="UniProtKB-KW"/>
</dbReference>
<dbReference type="InterPro" id="IPR022496">
    <property type="entry name" value="T6A_TsaB"/>
</dbReference>
<dbReference type="InterPro" id="IPR000905">
    <property type="entry name" value="Gcp-like_dom"/>
</dbReference>
<evidence type="ECO:0000313" key="3">
    <source>
        <dbReference type="Proteomes" id="UP000536835"/>
    </source>
</evidence>
<protein>
    <submittedName>
        <fullName evidence="2">tRNA (Adenosine(37)-N6)-threonylcarbamoyltransferase complex dimerization subunit type 1 TsaB</fullName>
    </submittedName>
</protein>
<gene>
    <name evidence="2" type="primary">tsaB</name>
    <name evidence="2" type="ORF">HK107_05410</name>
</gene>
<dbReference type="RefSeq" id="WP_173197434.1">
    <property type="nucleotide sequence ID" value="NZ_JABFCX010000002.1"/>
</dbReference>
<dbReference type="Proteomes" id="UP000536835">
    <property type="component" value="Unassembled WGS sequence"/>
</dbReference>
<name>A0A7Y3W513_9PROT</name>
<dbReference type="SUPFAM" id="SSF53067">
    <property type="entry name" value="Actin-like ATPase domain"/>
    <property type="match status" value="2"/>
</dbReference>
<keyword evidence="2" id="KW-0808">Transferase</keyword>
<dbReference type="Gene3D" id="3.30.420.40">
    <property type="match status" value="2"/>
</dbReference>
<evidence type="ECO:0000259" key="1">
    <source>
        <dbReference type="Pfam" id="PF00814"/>
    </source>
</evidence>
<dbReference type="NCBIfam" id="TIGR03725">
    <property type="entry name" value="T6A_YeaZ"/>
    <property type="match status" value="1"/>
</dbReference>
<evidence type="ECO:0000313" key="2">
    <source>
        <dbReference type="EMBL" id="NNU15756.1"/>
    </source>
</evidence>
<organism evidence="2 3">
    <name type="scientific">Parvularcula mediterranea</name>
    <dbReference type="NCBI Taxonomy" id="2732508"/>
    <lineage>
        <taxon>Bacteria</taxon>
        <taxon>Pseudomonadati</taxon>
        <taxon>Pseudomonadota</taxon>
        <taxon>Alphaproteobacteria</taxon>
        <taxon>Parvularculales</taxon>
        <taxon>Parvularculaceae</taxon>
        <taxon>Parvularcula</taxon>
    </lineage>
</organism>
<dbReference type="InterPro" id="IPR043129">
    <property type="entry name" value="ATPase_NBD"/>
</dbReference>